<evidence type="ECO:0000313" key="1">
    <source>
        <dbReference type="EMBL" id="MEI5985206.1"/>
    </source>
</evidence>
<comment type="caution">
    <text evidence="1">The sequence shown here is derived from an EMBL/GenBank/DDBJ whole genome shotgun (WGS) entry which is preliminary data.</text>
</comment>
<name>A0ABU8I6W8_9SPHI</name>
<evidence type="ECO:0000313" key="2">
    <source>
        <dbReference type="Proteomes" id="UP001363035"/>
    </source>
</evidence>
<protein>
    <submittedName>
        <fullName evidence="1">Capsular polysaccharide synthesis protein</fullName>
    </submittedName>
</protein>
<dbReference type="Pfam" id="PF05704">
    <property type="entry name" value="Caps_synth"/>
    <property type="match status" value="1"/>
</dbReference>
<gene>
    <name evidence="1" type="ORF">VJ786_09850</name>
</gene>
<sequence length="299" mass="35759">MLRKIWSTIRSAKIKRKHSIVSNYWKPVVENYYQNQLEIPVIKKVKELTSDQIIWQYWGQGVENNTLPEVVNLCFKSVDKYCADFSVIRLNDENIADYLEFPSYLIDKLQNGSLSRTFFSDILRLALLYHYGGVWLDATILLTDSLPKKMMDLPYFMFQRDPNEEHKTFWEQSYAYYWGWDKNFRVKVLNSIIFAKKGNKVIGDSLNLLLYYWQKESKPIDYFFYQILYQHLIENQLKDQKCMLLSDVFPHILQTKFNGSAEFWQIETVLAKCSLHKMSYFDENGQEQLKKFIQKFNVL</sequence>
<accession>A0ABU8I6W8</accession>
<keyword evidence="2" id="KW-1185">Reference proteome</keyword>
<dbReference type="InterPro" id="IPR008441">
    <property type="entry name" value="AfumC-like_glycosyl_Trfase"/>
</dbReference>
<dbReference type="RefSeq" id="WP_134776374.1">
    <property type="nucleotide sequence ID" value="NZ_JAYLLN010000021.1"/>
</dbReference>
<dbReference type="SUPFAM" id="SSF53448">
    <property type="entry name" value="Nucleotide-diphospho-sugar transferases"/>
    <property type="match status" value="1"/>
</dbReference>
<dbReference type="Gene3D" id="3.90.550.20">
    <property type="match status" value="1"/>
</dbReference>
<dbReference type="EMBL" id="JAYLLN010000021">
    <property type="protein sequence ID" value="MEI5985206.1"/>
    <property type="molecule type" value="Genomic_DNA"/>
</dbReference>
<dbReference type="Proteomes" id="UP001363035">
    <property type="component" value="Unassembled WGS sequence"/>
</dbReference>
<organism evidence="1 2">
    <name type="scientific">Sphingobacterium tenebrionis</name>
    <dbReference type="NCBI Taxonomy" id="3111775"/>
    <lineage>
        <taxon>Bacteria</taxon>
        <taxon>Pseudomonadati</taxon>
        <taxon>Bacteroidota</taxon>
        <taxon>Sphingobacteriia</taxon>
        <taxon>Sphingobacteriales</taxon>
        <taxon>Sphingobacteriaceae</taxon>
        <taxon>Sphingobacterium</taxon>
    </lineage>
</organism>
<dbReference type="InterPro" id="IPR029044">
    <property type="entry name" value="Nucleotide-diphossugar_trans"/>
</dbReference>
<proteinExistence type="predicted"/>
<reference evidence="1 2" key="1">
    <citation type="submission" date="2024-01" db="EMBL/GenBank/DDBJ databases">
        <title>Sphingobacterium tenebrionis sp. nov., a novel endophyte isolated from tenebrio molitor intestines.</title>
        <authorList>
            <person name="Zhang C."/>
        </authorList>
    </citation>
    <scope>NUCLEOTIDE SEQUENCE [LARGE SCALE GENOMIC DNA]</scope>
    <source>
        <strain evidence="1 2">PU5-4</strain>
    </source>
</reference>